<dbReference type="PROSITE" id="PS51404">
    <property type="entry name" value="DYP_PEROXIDASE"/>
    <property type="match status" value="1"/>
</dbReference>
<evidence type="ECO:0000313" key="11">
    <source>
        <dbReference type="EMBL" id="KAF2736410.1"/>
    </source>
</evidence>
<keyword evidence="12" id="KW-1185">Reference proteome</keyword>
<keyword evidence="6" id="KW-0560">Oxidoreductase</keyword>
<evidence type="ECO:0000256" key="2">
    <source>
        <dbReference type="ARBA" id="ARBA00022559"/>
    </source>
</evidence>
<keyword evidence="4" id="KW-0479">Metal-binding</keyword>
<comment type="caution">
    <text evidence="11">The sequence shown here is derived from an EMBL/GenBank/DDBJ whole genome shotgun (WGS) entry which is preliminary data.</text>
</comment>
<sequence length="501" mass="54710">MTTELSLANVQGDILVGFSKKVELFYFFQIDNADAFRAQLTNLVPLISPADKTIGEKAEIRKKKEEHRQNVDVGYGTVIKPVHFPVVGVNIAFSATGLQKLQFIDNPKLNDVIFDNGMKQDAKELGDNNANPGADFKPDWDPAFLQDIHGVVLIAGDSFDTTSKKLADVKASLSTNSVSSIIEVATLAGDVRPGENSGHEHFGYLDGISQPAIDGVDEKILPGQAKINQGVVLLGRKGDTGNSPPWALDGSILAFRKLPQKVPEFEKFLLESAKSSNIDIPDGANGADILGARLVGRWKSGAPVRLAPLADDPELGKDEQRNNKFKFSSNSQRSCPFAAHVRKMNPRGDLDAEIINERLILRRGIPFGPEVTSEEKITNKTQNERGLYFVSYQSNLANGFSFLQKSWANNEKFPVEKPFLSGFDPIIGQKVDQSPPREMIGANGDNVSSPMKLEAQWVNSKGGEYFFSPSIPTLKNVIAKPPVTIPPPANGYTYCPPEHQG</sequence>
<organism evidence="11 12">
    <name type="scientific">Polyplosphaeria fusca</name>
    <dbReference type="NCBI Taxonomy" id="682080"/>
    <lineage>
        <taxon>Eukaryota</taxon>
        <taxon>Fungi</taxon>
        <taxon>Dikarya</taxon>
        <taxon>Ascomycota</taxon>
        <taxon>Pezizomycotina</taxon>
        <taxon>Dothideomycetes</taxon>
        <taxon>Pleosporomycetidae</taxon>
        <taxon>Pleosporales</taxon>
        <taxon>Tetraplosphaeriaceae</taxon>
        <taxon>Polyplosphaeria</taxon>
    </lineage>
</organism>
<dbReference type="PANTHER" id="PTHR30521:SF4">
    <property type="entry name" value="DEFERROCHELATASE"/>
    <property type="match status" value="1"/>
</dbReference>
<dbReference type="GO" id="GO:0020037">
    <property type="term" value="F:heme binding"/>
    <property type="evidence" value="ECO:0007669"/>
    <property type="project" value="InterPro"/>
</dbReference>
<dbReference type="AlphaFoldDB" id="A0A9P4V5I4"/>
<reference evidence="11" key="1">
    <citation type="journal article" date="2020" name="Stud. Mycol.">
        <title>101 Dothideomycetes genomes: a test case for predicting lifestyles and emergence of pathogens.</title>
        <authorList>
            <person name="Haridas S."/>
            <person name="Albert R."/>
            <person name="Binder M."/>
            <person name="Bloem J."/>
            <person name="Labutti K."/>
            <person name="Salamov A."/>
            <person name="Andreopoulos B."/>
            <person name="Baker S."/>
            <person name="Barry K."/>
            <person name="Bills G."/>
            <person name="Bluhm B."/>
            <person name="Cannon C."/>
            <person name="Castanera R."/>
            <person name="Culley D."/>
            <person name="Daum C."/>
            <person name="Ezra D."/>
            <person name="Gonzalez J."/>
            <person name="Henrissat B."/>
            <person name="Kuo A."/>
            <person name="Liang C."/>
            <person name="Lipzen A."/>
            <person name="Lutzoni F."/>
            <person name="Magnuson J."/>
            <person name="Mondo S."/>
            <person name="Nolan M."/>
            <person name="Ohm R."/>
            <person name="Pangilinan J."/>
            <person name="Park H.-J."/>
            <person name="Ramirez L."/>
            <person name="Alfaro M."/>
            <person name="Sun H."/>
            <person name="Tritt A."/>
            <person name="Yoshinaga Y."/>
            <person name="Zwiers L.-H."/>
            <person name="Turgeon B."/>
            <person name="Goodwin S."/>
            <person name="Spatafora J."/>
            <person name="Crous P."/>
            <person name="Grigoriev I."/>
        </authorList>
    </citation>
    <scope>NUCLEOTIDE SEQUENCE</scope>
    <source>
        <strain evidence="11">CBS 125425</strain>
    </source>
</reference>
<evidence type="ECO:0000256" key="6">
    <source>
        <dbReference type="ARBA" id="ARBA00023002"/>
    </source>
</evidence>
<evidence type="ECO:0000313" key="12">
    <source>
        <dbReference type="Proteomes" id="UP000799444"/>
    </source>
</evidence>
<keyword evidence="3" id="KW-0349">Heme</keyword>
<keyword evidence="7" id="KW-0408">Iron</keyword>
<accession>A0A9P4V5I4</accession>
<evidence type="ECO:0000256" key="5">
    <source>
        <dbReference type="ARBA" id="ARBA00022729"/>
    </source>
</evidence>
<dbReference type="GO" id="GO:0004601">
    <property type="term" value="F:peroxidase activity"/>
    <property type="evidence" value="ECO:0007669"/>
    <property type="project" value="UniProtKB-KW"/>
</dbReference>
<dbReference type="InterPro" id="IPR049509">
    <property type="entry name" value="DyP_N"/>
</dbReference>
<evidence type="ECO:0000256" key="8">
    <source>
        <dbReference type="ARBA" id="ARBA00025737"/>
    </source>
</evidence>
<evidence type="ECO:0000256" key="7">
    <source>
        <dbReference type="ARBA" id="ARBA00023004"/>
    </source>
</evidence>
<evidence type="ECO:0000259" key="10">
    <source>
        <dbReference type="Pfam" id="PF21105"/>
    </source>
</evidence>
<keyword evidence="5" id="KW-0732">Signal</keyword>
<proteinExistence type="inferred from homology"/>
<evidence type="ECO:0000256" key="1">
    <source>
        <dbReference type="ARBA" id="ARBA00001970"/>
    </source>
</evidence>
<dbReference type="PANTHER" id="PTHR30521">
    <property type="entry name" value="DEFERROCHELATASE/PEROXIDASE"/>
    <property type="match status" value="1"/>
</dbReference>
<feature type="domain" description="Dyp-type peroxidase C-terminal" evidence="9">
    <location>
        <begin position="318"/>
        <end position="409"/>
    </location>
</feature>
<protein>
    <submittedName>
        <fullName evidence="11">Dyp-type peroxidase</fullName>
    </submittedName>
</protein>
<dbReference type="OrthoDB" id="3207336at2759"/>
<dbReference type="Pfam" id="PF20628">
    <property type="entry name" value="Dyp_perox_C"/>
    <property type="match status" value="1"/>
</dbReference>
<dbReference type="GO" id="GO:0046872">
    <property type="term" value="F:metal ion binding"/>
    <property type="evidence" value="ECO:0007669"/>
    <property type="project" value="UniProtKB-KW"/>
</dbReference>
<gene>
    <name evidence="11" type="ORF">EJ04DRAFT_597141</name>
</gene>
<dbReference type="InterPro" id="IPR011008">
    <property type="entry name" value="Dimeric_a/b-barrel"/>
</dbReference>
<dbReference type="Pfam" id="PF21105">
    <property type="entry name" value="DyP_N"/>
    <property type="match status" value="1"/>
</dbReference>
<dbReference type="InterPro" id="IPR048328">
    <property type="entry name" value="Dyp_perox_C"/>
</dbReference>
<comment type="similarity">
    <text evidence="8">Belongs to the DyP-type peroxidase family.</text>
</comment>
<comment type="cofactor">
    <cofactor evidence="1">
        <name>heme b</name>
        <dbReference type="ChEBI" id="CHEBI:60344"/>
    </cofactor>
</comment>
<dbReference type="SUPFAM" id="SSF54909">
    <property type="entry name" value="Dimeric alpha+beta barrel"/>
    <property type="match status" value="1"/>
</dbReference>
<evidence type="ECO:0000259" key="9">
    <source>
        <dbReference type="Pfam" id="PF20628"/>
    </source>
</evidence>
<evidence type="ECO:0000256" key="4">
    <source>
        <dbReference type="ARBA" id="ARBA00022723"/>
    </source>
</evidence>
<dbReference type="GO" id="GO:0005829">
    <property type="term" value="C:cytosol"/>
    <property type="evidence" value="ECO:0007669"/>
    <property type="project" value="TreeGrafter"/>
</dbReference>
<dbReference type="EMBL" id="ML996125">
    <property type="protein sequence ID" value="KAF2736410.1"/>
    <property type="molecule type" value="Genomic_DNA"/>
</dbReference>
<dbReference type="Proteomes" id="UP000799444">
    <property type="component" value="Unassembled WGS sequence"/>
</dbReference>
<feature type="domain" description="DyP dimeric alpha+beta barrel" evidence="10">
    <location>
        <begin position="9"/>
        <end position="193"/>
    </location>
</feature>
<name>A0A9P4V5I4_9PLEO</name>
<dbReference type="InterPro" id="IPR006314">
    <property type="entry name" value="Dyp_peroxidase"/>
</dbReference>
<evidence type="ECO:0000256" key="3">
    <source>
        <dbReference type="ARBA" id="ARBA00022617"/>
    </source>
</evidence>
<keyword evidence="2 11" id="KW-0575">Peroxidase</keyword>
<dbReference type="NCBIfam" id="TIGR01413">
    <property type="entry name" value="Dyp_perox_fam"/>
    <property type="match status" value="1"/>
</dbReference>